<reference evidence="2" key="1">
    <citation type="journal article" date="2014" name="Genome Announc.">
        <title>Complete sequencing and chromosome-scale genome assembly of the industrial progenitor strain P2niaD18 from the penicillin producer Penicillium chrysogenum.</title>
        <authorList>
            <person name="Specht T."/>
            <person name="Dahlmann T.A."/>
            <person name="Zadra I."/>
            <person name="Kurnsteiner H."/>
            <person name="Kuck U."/>
        </authorList>
    </citation>
    <scope>NUCLEOTIDE SEQUENCE [LARGE SCALE GENOMIC DNA]</scope>
    <source>
        <strain evidence="2">P2niaD18</strain>
    </source>
</reference>
<gene>
    <name evidence="2" type="ORF">EN45_031430</name>
</gene>
<feature type="region of interest" description="Disordered" evidence="1">
    <location>
        <begin position="1"/>
        <end position="22"/>
    </location>
</feature>
<organism evidence="2">
    <name type="scientific">Penicillium chrysogenum</name>
    <name type="common">Penicillium notatum</name>
    <dbReference type="NCBI Taxonomy" id="5076"/>
    <lineage>
        <taxon>Eukaryota</taxon>
        <taxon>Fungi</taxon>
        <taxon>Dikarya</taxon>
        <taxon>Ascomycota</taxon>
        <taxon>Pezizomycotina</taxon>
        <taxon>Eurotiomycetes</taxon>
        <taxon>Eurotiomycetidae</taxon>
        <taxon>Eurotiales</taxon>
        <taxon>Aspergillaceae</taxon>
        <taxon>Penicillium</taxon>
        <taxon>Penicillium chrysogenum species complex</taxon>
    </lineage>
</organism>
<proteinExistence type="predicted"/>
<evidence type="ECO:0000256" key="1">
    <source>
        <dbReference type="SAM" id="MobiDB-lite"/>
    </source>
</evidence>
<dbReference type="AlphaFoldDB" id="A0A167XM43"/>
<sequence length="86" mass="9107">MLGYPLRNDFTTGNGDVDDTHQNDYGYAKTASIWYDAITDAYADGLIPNPGLTGSSVGSRTCEKSYCNGIYAGGLTQRGSGEDDGI</sequence>
<dbReference type="EMBL" id="CM002798">
    <property type="protein sequence ID" value="KZN92976.1"/>
    <property type="molecule type" value="Genomic_DNA"/>
</dbReference>
<dbReference type="Proteomes" id="UP000076449">
    <property type="component" value="Chromosome I"/>
</dbReference>
<evidence type="ECO:0000313" key="2">
    <source>
        <dbReference type="EMBL" id="KZN92976.1"/>
    </source>
</evidence>
<name>A0A167XM43_PENCH</name>
<accession>A0A167XM43</accession>
<protein>
    <submittedName>
        <fullName evidence="2">Uncharacterized protein</fullName>
    </submittedName>
</protein>